<sequence length="248" mass="29056">MEILKDLFYTNSNVAKKTVKSLMKNWTVIFLGLFYMLANLIMLAILPYFWILGGLIQIIVNSALISSYLYVMNCIITKDRVTLQDFKYGFGVYLRKVWGILFIAYVASMGINLLILPIIGRALSPTAIALIYYFLILVLLNPLPETIYQKHYGPLDSLSYSISFIKDNWIEWLIPNALLIGVLYLFLRNFIVAMLFMYVPIRAFTNPIVIVFYLIGQIWFTFLMIYRGYLFDLLSTSNRRKRMFMRRF</sequence>
<gene>
    <name evidence="2" type="ORF">F8153_09875</name>
</gene>
<dbReference type="Proteomes" id="UP000465601">
    <property type="component" value="Unassembled WGS sequence"/>
</dbReference>
<dbReference type="RefSeq" id="WP_151866196.1">
    <property type="nucleotide sequence ID" value="NZ_WBZB01000035.1"/>
</dbReference>
<evidence type="ECO:0008006" key="4">
    <source>
        <dbReference type="Google" id="ProtNLM"/>
    </source>
</evidence>
<feature type="transmembrane region" description="Helical" evidence="1">
    <location>
        <begin position="122"/>
        <end position="140"/>
    </location>
</feature>
<reference evidence="2 3" key="1">
    <citation type="submission" date="2019-10" db="EMBL/GenBank/DDBJ databases">
        <title>Alkaliphilus serpentinus sp. nov. and Alkaliphilus pronyensis sp. nov., two novel anaerobic alkaliphilic species isolated from the serpentinized-hosted hydrothermal field of the Prony Bay (New Caledonia).</title>
        <authorList>
            <person name="Postec A."/>
        </authorList>
    </citation>
    <scope>NUCLEOTIDE SEQUENCE [LARGE SCALE GENOMIC DNA]</scope>
    <source>
        <strain evidence="2 3">LacT</strain>
    </source>
</reference>
<feature type="transmembrane region" description="Helical" evidence="1">
    <location>
        <begin position="173"/>
        <end position="198"/>
    </location>
</feature>
<evidence type="ECO:0000313" key="2">
    <source>
        <dbReference type="EMBL" id="KAB3529223.1"/>
    </source>
</evidence>
<feature type="transmembrane region" description="Helical" evidence="1">
    <location>
        <begin position="55"/>
        <end position="76"/>
    </location>
</feature>
<feature type="transmembrane region" description="Helical" evidence="1">
    <location>
        <begin position="26"/>
        <end position="49"/>
    </location>
</feature>
<keyword evidence="3" id="KW-1185">Reference proteome</keyword>
<dbReference type="OrthoDB" id="1701429at2"/>
<keyword evidence="1" id="KW-0472">Membrane</keyword>
<comment type="caution">
    <text evidence="2">The sequence shown here is derived from an EMBL/GenBank/DDBJ whole genome shotgun (WGS) entry which is preliminary data.</text>
</comment>
<keyword evidence="1" id="KW-0812">Transmembrane</keyword>
<name>A0A833HN65_9FIRM</name>
<evidence type="ECO:0000256" key="1">
    <source>
        <dbReference type="SAM" id="Phobius"/>
    </source>
</evidence>
<feature type="transmembrane region" description="Helical" evidence="1">
    <location>
        <begin position="210"/>
        <end position="234"/>
    </location>
</feature>
<dbReference type="AlphaFoldDB" id="A0A833HN65"/>
<evidence type="ECO:0000313" key="3">
    <source>
        <dbReference type="Proteomes" id="UP000465601"/>
    </source>
</evidence>
<feature type="transmembrane region" description="Helical" evidence="1">
    <location>
        <begin position="97"/>
        <end position="116"/>
    </location>
</feature>
<keyword evidence="1" id="KW-1133">Transmembrane helix</keyword>
<proteinExistence type="predicted"/>
<accession>A0A833HN65</accession>
<protein>
    <recommendedName>
        <fullName evidence="4">DUF975 family protein</fullName>
    </recommendedName>
</protein>
<organism evidence="2 3">
    <name type="scientific">Alkaliphilus serpentinus</name>
    <dbReference type="NCBI Taxonomy" id="1482731"/>
    <lineage>
        <taxon>Bacteria</taxon>
        <taxon>Bacillati</taxon>
        <taxon>Bacillota</taxon>
        <taxon>Clostridia</taxon>
        <taxon>Peptostreptococcales</taxon>
        <taxon>Natronincolaceae</taxon>
        <taxon>Alkaliphilus</taxon>
    </lineage>
</organism>
<dbReference type="EMBL" id="WBZB01000035">
    <property type="protein sequence ID" value="KAB3529223.1"/>
    <property type="molecule type" value="Genomic_DNA"/>
</dbReference>